<evidence type="ECO:0000256" key="4">
    <source>
        <dbReference type="ARBA" id="ARBA00022553"/>
    </source>
</evidence>
<feature type="compositionally biased region" description="Basic and acidic residues" evidence="6">
    <location>
        <begin position="435"/>
        <end position="447"/>
    </location>
</feature>
<gene>
    <name evidence="8" type="ORF">MVES_001509</name>
</gene>
<feature type="domain" description="LNS2/PITP" evidence="7">
    <location>
        <begin position="726"/>
        <end position="898"/>
    </location>
</feature>
<dbReference type="InterPro" id="IPR023214">
    <property type="entry name" value="HAD_sf"/>
</dbReference>
<dbReference type="GO" id="GO:0005634">
    <property type="term" value="C:nucleus"/>
    <property type="evidence" value="ECO:0007669"/>
    <property type="project" value="TreeGrafter"/>
</dbReference>
<proteinExistence type="inferred from homology"/>
<dbReference type="EMBL" id="KZ454989">
    <property type="protein sequence ID" value="PKI84352.1"/>
    <property type="molecule type" value="Genomic_DNA"/>
</dbReference>
<feature type="compositionally biased region" description="Polar residues" evidence="6">
    <location>
        <begin position="971"/>
        <end position="985"/>
    </location>
</feature>
<reference evidence="8 9" key="1">
    <citation type="submission" date="2017-10" db="EMBL/GenBank/DDBJ databases">
        <title>A novel species of cold-tolerant Malassezia isolated from bats.</title>
        <authorList>
            <person name="Lorch J.M."/>
            <person name="Palmer J.M."/>
            <person name="Vanderwolf K.J."/>
            <person name="Schmidt K.Z."/>
            <person name="Verant M.L."/>
            <person name="Weller T.J."/>
            <person name="Blehert D.S."/>
        </authorList>
    </citation>
    <scope>NUCLEOTIDE SEQUENCE [LARGE SCALE GENOMIC DNA]</scope>
    <source>
        <strain evidence="8 9">NWHC:44797-103</strain>
    </source>
</reference>
<feature type="region of interest" description="Disordered" evidence="6">
    <location>
        <begin position="435"/>
        <end position="474"/>
    </location>
</feature>
<dbReference type="EC" id="3.1.3.4" evidence="3"/>
<keyword evidence="5" id="KW-0378">Hydrolase</keyword>
<keyword evidence="9" id="KW-1185">Reference proteome</keyword>
<name>A0A2N1JCV5_9BASI</name>
<feature type="compositionally biased region" description="Basic residues" evidence="6">
    <location>
        <begin position="998"/>
        <end position="1012"/>
    </location>
</feature>
<dbReference type="InterPro" id="IPR007651">
    <property type="entry name" value="Lipin_N"/>
</dbReference>
<dbReference type="InterPro" id="IPR031703">
    <property type="entry name" value="Lipin_mid"/>
</dbReference>
<dbReference type="GO" id="GO:0009062">
    <property type="term" value="P:fatty acid catabolic process"/>
    <property type="evidence" value="ECO:0007669"/>
    <property type="project" value="TreeGrafter"/>
</dbReference>
<evidence type="ECO:0000313" key="9">
    <source>
        <dbReference type="Proteomes" id="UP000232875"/>
    </source>
</evidence>
<sequence>MDLTNLRESLETSAGQAHEAQRRMYDERLTSEFRLAALQMTNLYKKGLENTHSAFQAGYTQALRDTLELVCGSGSDTSTAASLQPLAQYLTDRIESLAPEQDAPEGSDLHTAPKSTFCAQHLDREPHVLFEEKAAAAPTMPSMTPRRHALPSETDTDAASEGVLSDSPPPHARKYRRSSKRHRHESIGGMQYVGKLVSSVYNTITPNINPSTLNGAIDVIVVERECEVEEKVTQEDSTERIVKRKTTELAATPFHVRFGKMSVLRPDERKVTLHLNDSPEALPFAMKVGENGEAFFVMKIDDMPGDVPQALMTSPIVGSTDDSTLRTEPEPLDLGASETSSPALDPGQTEAPEELAESDLAAMRTSKDMVKNVLDMDGYKMTKNKQEQALREGKRFADEMPLSRRHGGVGKFGFRERLDRKQSHWHKQSFERAVHDSDTFKHSRRASDSSVHAPDLDRDAPRTQEAPPRLPISISDSALLHSSRYMYEVPRGGPASDASVPPGTTPAVLGPAQESELGELACAESDPYLFQLRLDNYTPYTFELSLCNTGASSTQGVEFDEARVSFQRFAEDASIIDDPRLCIRHNATYHVRSTDPDMFATLALYRNVQLQTDKTSAGKSETKPSVWSRLWSPRTEPVQTPIVKSKSVLVLPAQDKDTADVAEEAPAAAQPRTETYAKTLRLTSDQLKQLGLRKGANNITFSVTSSFSGLATCRARVFLWDSKLPVVVSDIDGTITKSDALGHVFTLMGRDWTHLGVAKLYHDIAQNGYRIMYLTSRAIGQAELTRDYLANIDQNNYRLPDGPVIMSPDRLMASLHREVILRKPEVFKMACLRDIARLFGMDPSAATQAQTMEPSMECNTPFYSGFGNRITDALSYRSVNIPSSRIFTIDANGEVKMELLELAGYKSSYPNMTDLVDQMFPPIAHDHGSKSNAFTDFVFWRGALQDIELPPDHELLPDVPSSPIMRGLRSPRNTSGRASPASLPQGTPEPPAQERPSRFRRFGFSRLGLRRKKDTDEGPRSLDATYTSTDPLASPPEIASPLASSFDTERELSTSAELEEALEVLAENNCGEQRERARSVSPSTIFPSLHARARKNEEKKEDIADEPFDLDDDPVLAAGDIQFEWRG</sequence>
<comment type="cofactor">
    <cofactor evidence="1">
        <name>Mg(2+)</name>
        <dbReference type="ChEBI" id="CHEBI:18420"/>
    </cofactor>
</comment>
<evidence type="ECO:0000313" key="8">
    <source>
        <dbReference type="EMBL" id="PKI84352.1"/>
    </source>
</evidence>
<dbReference type="Pfam" id="PF08235">
    <property type="entry name" value="LNS2"/>
    <property type="match status" value="1"/>
</dbReference>
<feature type="region of interest" description="Disordered" evidence="6">
    <location>
        <begin position="1"/>
        <end position="22"/>
    </location>
</feature>
<evidence type="ECO:0000256" key="6">
    <source>
        <dbReference type="SAM" id="MobiDB-lite"/>
    </source>
</evidence>
<dbReference type="SUPFAM" id="SSF56784">
    <property type="entry name" value="HAD-like"/>
    <property type="match status" value="1"/>
</dbReference>
<feature type="region of interest" description="Disordered" evidence="6">
    <location>
        <begin position="315"/>
        <end position="353"/>
    </location>
</feature>
<dbReference type="Gene3D" id="3.40.50.1000">
    <property type="entry name" value="HAD superfamily/HAD-like"/>
    <property type="match status" value="1"/>
</dbReference>
<dbReference type="OrthoDB" id="4567at2759"/>
<dbReference type="Pfam" id="PF04571">
    <property type="entry name" value="Lipin_N"/>
    <property type="match status" value="2"/>
</dbReference>
<dbReference type="FunFam" id="3.40.50.1000:FF:000063">
    <property type="entry name" value="Nuclear elongation and deformation protein"/>
    <property type="match status" value="1"/>
</dbReference>
<accession>A0A2N1JCV5</accession>
<dbReference type="InterPro" id="IPR036412">
    <property type="entry name" value="HAD-like_sf"/>
</dbReference>
<evidence type="ECO:0000256" key="3">
    <source>
        <dbReference type="ARBA" id="ARBA00012638"/>
    </source>
</evidence>
<protein>
    <recommendedName>
        <fullName evidence="3">phosphatidate phosphatase</fullName>
        <ecNumber evidence="3">3.1.3.4</ecNumber>
    </recommendedName>
</protein>
<feature type="region of interest" description="Disordered" evidence="6">
    <location>
        <begin position="490"/>
        <end position="510"/>
    </location>
</feature>
<evidence type="ECO:0000256" key="2">
    <source>
        <dbReference type="ARBA" id="ARBA00005476"/>
    </source>
</evidence>
<dbReference type="Proteomes" id="UP000232875">
    <property type="component" value="Unassembled WGS sequence"/>
</dbReference>
<evidence type="ECO:0000259" key="7">
    <source>
        <dbReference type="SMART" id="SM00775"/>
    </source>
</evidence>
<feature type="compositionally biased region" description="Acidic residues" evidence="6">
    <location>
        <begin position="1103"/>
        <end position="1114"/>
    </location>
</feature>
<keyword evidence="4" id="KW-0597">Phosphoprotein</keyword>
<evidence type="ECO:0000256" key="1">
    <source>
        <dbReference type="ARBA" id="ARBA00001946"/>
    </source>
</evidence>
<dbReference type="InterPro" id="IPR013209">
    <property type="entry name" value="LNS2"/>
</dbReference>
<evidence type="ECO:0000256" key="5">
    <source>
        <dbReference type="ARBA" id="ARBA00022801"/>
    </source>
</evidence>
<dbReference type="SMART" id="SM00775">
    <property type="entry name" value="LNS2"/>
    <property type="match status" value="1"/>
</dbReference>
<comment type="similarity">
    <text evidence="2">Belongs to the lipin family.</text>
</comment>
<feature type="region of interest" description="Disordered" evidence="6">
    <location>
        <begin position="135"/>
        <end position="187"/>
    </location>
</feature>
<dbReference type="Pfam" id="PF16876">
    <property type="entry name" value="Lipin_mid"/>
    <property type="match status" value="1"/>
</dbReference>
<dbReference type="InterPro" id="IPR026058">
    <property type="entry name" value="LIPIN"/>
</dbReference>
<feature type="compositionally biased region" description="Basic residues" evidence="6">
    <location>
        <begin position="171"/>
        <end position="184"/>
    </location>
</feature>
<dbReference type="GO" id="GO:0008195">
    <property type="term" value="F:phosphatidate phosphatase activity"/>
    <property type="evidence" value="ECO:0007669"/>
    <property type="project" value="UniProtKB-EC"/>
</dbReference>
<feature type="region of interest" description="Disordered" evidence="6">
    <location>
        <begin position="954"/>
        <end position="1051"/>
    </location>
</feature>
<dbReference type="PANTHER" id="PTHR12181">
    <property type="entry name" value="LIPIN"/>
    <property type="match status" value="1"/>
</dbReference>
<dbReference type="STRING" id="2020962.A0A2N1JCV5"/>
<dbReference type="InterPro" id="IPR031315">
    <property type="entry name" value="LNS2/PITP"/>
</dbReference>
<dbReference type="GO" id="GO:0019432">
    <property type="term" value="P:triglyceride biosynthetic process"/>
    <property type="evidence" value="ECO:0007669"/>
    <property type="project" value="TreeGrafter"/>
</dbReference>
<organism evidence="8 9">
    <name type="scientific">Malassezia vespertilionis</name>
    <dbReference type="NCBI Taxonomy" id="2020962"/>
    <lineage>
        <taxon>Eukaryota</taxon>
        <taxon>Fungi</taxon>
        <taxon>Dikarya</taxon>
        <taxon>Basidiomycota</taxon>
        <taxon>Ustilaginomycotina</taxon>
        <taxon>Malasseziomycetes</taxon>
        <taxon>Malasseziales</taxon>
        <taxon>Malasseziaceae</taxon>
        <taxon>Malassezia</taxon>
    </lineage>
</organism>
<dbReference type="AlphaFoldDB" id="A0A2N1JCV5"/>
<feature type="region of interest" description="Disordered" evidence="6">
    <location>
        <begin position="1092"/>
        <end position="1114"/>
    </location>
</feature>
<dbReference type="PANTHER" id="PTHR12181:SF12">
    <property type="entry name" value="PHOSPHATIDATE PHOSPHATASE"/>
    <property type="match status" value="1"/>
</dbReference>